<reference evidence="5 6" key="1">
    <citation type="submission" date="2016-11" db="EMBL/GenBank/DDBJ databases">
        <authorList>
            <person name="Jaros S."/>
            <person name="Januszkiewicz K."/>
            <person name="Wedrychowicz H."/>
        </authorList>
    </citation>
    <scope>NUCLEOTIDE SEQUENCE [LARGE SCALE GENOMIC DNA]</scope>
    <source>
        <strain evidence="5 6">GAS95</strain>
    </source>
</reference>
<dbReference type="AlphaFoldDB" id="A0A1N6FCX4"/>
<evidence type="ECO:0000256" key="3">
    <source>
        <dbReference type="ARBA" id="ARBA00023163"/>
    </source>
</evidence>
<evidence type="ECO:0000313" key="5">
    <source>
        <dbReference type="EMBL" id="SIN93074.1"/>
    </source>
</evidence>
<dbReference type="InterPro" id="IPR011711">
    <property type="entry name" value="GntR_C"/>
</dbReference>
<dbReference type="SMART" id="SM00895">
    <property type="entry name" value="FCD"/>
    <property type="match status" value="1"/>
</dbReference>
<dbReference type="GO" id="GO:0003700">
    <property type="term" value="F:DNA-binding transcription factor activity"/>
    <property type="evidence" value="ECO:0007669"/>
    <property type="project" value="InterPro"/>
</dbReference>
<sequence>MSDATGPDWQPSKRLERGNAAEQILEDLRDRILSGQLPRGTKLPTEKQLAEGYGVSGATVREAVRGLVTAQLIEVRHGSGAYVTAQTDQLIAASLSSMIQIERIGVPQVLGVLGALISYAAELAAKHATAEDIEAMRQALRQIQDGDSAEGISGAVSAFVGEIGQASGNPLLAALCRFFTSLQIGLARELSGGTVESWRATTGSIGKERQRVLKAIEAKDPKAARTAALAYHERALKVITAQPNAGTTMVTDPLLAAFLSSFLQRKT</sequence>
<gene>
    <name evidence="5" type="ORF">SAMN05444165_0128</name>
</gene>
<proteinExistence type="predicted"/>
<keyword evidence="2" id="KW-0238">DNA-binding</keyword>
<dbReference type="InterPro" id="IPR036390">
    <property type="entry name" value="WH_DNA-bd_sf"/>
</dbReference>
<dbReference type="PANTHER" id="PTHR43537">
    <property type="entry name" value="TRANSCRIPTIONAL REGULATOR, GNTR FAMILY"/>
    <property type="match status" value="1"/>
</dbReference>
<organism evidence="5 6">
    <name type="scientific">Paraburkholderia phenazinium</name>
    <dbReference type="NCBI Taxonomy" id="60549"/>
    <lineage>
        <taxon>Bacteria</taxon>
        <taxon>Pseudomonadati</taxon>
        <taxon>Pseudomonadota</taxon>
        <taxon>Betaproteobacteria</taxon>
        <taxon>Burkholderiales</taxon>
        <taxon>Burkholderiaceae</taxon>
        <taxon>Paraburkholderia</taxon>
    </lineage>
</organism>
<evidence type="ECO:0000313" key="6">
    <source>
        <dbReference type="Proteomes" id="UP000185151"/>
    </source>
</evidence>
<dbReference type="InterPro" id="IPR008920">
    <property type="entry name" value="TF_FadR/GntR_C"/>
</dbReference>
<dbReference type="Gene3D" id="1.20.120.530">
    <property type="entry name" value="GntR ligand-binding domain-like"/>
    <property type="match status" value="1"/>
</dbReference>
<dbReference type="Proteomes" id="UP000185151">
    <property type="component" value="Unassembled WGS sequence"/>
</dbReference>
<evidence type="ECO:0000259" key="4">
    <source>
        <dbReference type="PROSITE" id="PS50949"/>
    </source>
</evidence>
<dbReference type="PANTHER" id="PTHR43537:SF5">
    <property type="entry name" value="UXU OPERON TRANSCRIPTIONAL REGULATOR"/>
    <property type="match status" value="1"/>
</dbReference>
<keyword evidence="3" id="KW-0804">Transcription</keyword>
<keyword evidence="6" id="KW-1185">Reference proteome</keyword>
<dbReference type="EMBL" id="FSRU01000001">
    <property type="protein sequence ID" value="SIN93074.1"/>
    <property type="molecule type" value="Genomic_DNA"/>
</dbReference>
<evidence type="ECO:0000256" key="1">
    <source>
        <dbReference type="ARBA" id="ARBA00023015"/>
    </source>
</evidence>
<dbReference type="InterPro" id="IPR000524">
    <property type="entry name" value="Tscrpt_reg_HTH_GntR"/>
</dbReference>
<dbReference type="SMART" id="SM00345">
    <property type="entry name" value="HTH_GNTR"/>
    <property type="match status" value="1"/>
</dbReference>
<dbReference type="RefSeq" id="WP_074293755.1">
    <property type="nucleotide sequence ID" value="NZ_FSRU01000001.1"/>
</dbReference>
<protein>
    <submittedName>
        <fullName evidence="5">GntR family transcriptional regulator, transcriptional repressor for pyruvate dehydrogenase complex</fullName>
    </submittedName>
</protein>
<accession>A0A1N6FCX4</accession>
<dbReference type="CDD" id="cd07377">
    <property type="entry name" value="WHTH_GntR"/>
    <property type="match status" value="1"/>
</dbReference>
<name>A0A1N6FCX4_9BURK</name>
<dbReference type="Pfam" id="PF07729">
    <property type="entry name" value="FCD"/>
    <property type="match status" value="1"/>
</dbReference>
<dbReference type="GO" id="GO:0003677">
    <property type="term" value="F:DNA binding"/>
    <property type="evidence" value="ECO:0007669"/>
    <property type="project" value="UniProtKB-KW"/>
</dbReference>
<dbReference type="SUPFAM" id="SSF46785">
    <property type="entry name" value="Winged helix' DNA-binding domain"/>
    <property type="match status" value="1"/>
</dbReference>
<dbReference type="OrthoDB" id="4535513at2"/>
<dbReference type="InterPro" id="IPR036388">
    <property type="entry name" value="WH-like_DNA-bd_sf"/>
</dbReference>
<feature type="domain" description="HTH gntR-type" evidence="4">
    <location>
        <begin position="18"/>
        <end position="86"/>
    </location>
</feature>
<keyword evidence="1" id="KW-0805">Transcription regulation</keyword>
<dbReference type="PROSITE" id="PS50949">
    <property type="entry name" value="HTH_GNTR"/>
    <property type="match status" value="1"/>
</dbReference>
<dbReference type="Pfam" id="PF00392">
    <property type="entry name" value="GntR"/>
    <property type="match status" value="1"/>
</dbReference>
<dbReference type="Gene3D" id="1.10.10.10">
    <property type="entry name" value="Winged helix-like DNA-binding domain superfamily/Winged helix DNA-binding domain"/>
    <property type="match status" value="1"/>
</dbReference>
<evidence type="ECO:0000256" key="2">
    <source>
        <dbReference type="ARBA" id="ARBA00023125"/>
    </source>
</evidence>
<dbReference type="SUPFAM" id="SSF48008">
    <property type="entry name" value="GntR ligand-binding domain-like"/>
    <property type="match status" value="1"/>
</dbReference>
<keyword evidence="5" id="KW-0670">Pyruvate</keyword>